<proteinExistence type="predicted"/>
<protein>
    <submittedName>
        <fullName evidence="1">Uncharacterized protein</fullName>
    </submittedName>
</protein>
<evidence type="ECO:0000313" key="1">
    <source>
        <dbReference type="EMBL" id="KAH6598605.1"/>
    </source>
</evidence>
<evidence type="ECO:0000313" key="2">
    <source>
        <dbReference type="Proteomes" id="UP001648503"/>
    </source>
</evidence>
<name>A0ABQ8FI30_9FUNG</name>
<organism evidence="1 2">
    <name type="scientific">Batrachochytrium salamandrivorans</name>
    <dbReference type="NCBI Taxonomy" id="1357716"/>
    <lineage>
        <taxon>Eukaryota</taxon>
        <taxon>Fungi</taxon>
        <taxon>Fungi incertae sedis</taxon>
        <taxon>Chytridiomycota</taxon>
        <taxon>Chytridiomycota incertae sedis</taxon>
        <taxon>Chytridiomycetes</taxon>
        <taxon>Rhizophydiales</taxon>
        <taxon>Rhizophydiales incertae sedis</taxon>
        <taxon>Batrachochytrium</taxon>
    </lineage>
</organism>
<sequence length="130" mass="14206">MPLLLDMSAIVDDTDGFNLQCDYMDKWLRAGFHILKAIHLDGPLSDEETRPSSVVQAIQHYTNDAVDENSLIDMNDLLLMLSTGQEDTAIDAPVALDESFFDVNSGSFHPNSLTSSGAADFDISDVARTP</sequence>
<comment type="caution">
    <text evidence="1">The sequence shown here is derived from an EMBL/GenBank/DDBJ whole genome shotgun (WGS) entry which is preliminary data.</text>
</comment>
<gene>
    <name evidence="1" type="ORF">BASA50_003643</name>
</gene>
<dbReference type="Proteomes" id="UP001648503">
    <property type="component" value="Unassembled WGS sequence"/>
</dbReference>
<keyword evidence="2" id="KW-1185">Reference proteome</keyword>
<reference evidence="1 2" key="1">
    <citation type="submission" date="2021-02" db="EMBL/GenBank/DDBJ databases">
        <title>Variation within the Batrachochytrium salamandrivorans European outbreak.</title>
        <authorList>
            <person name="Kelly M."/>
            <person name="Pasmans F."/>
            <person name="Shea T.P."/>
            <person name="Munoz J.F."/>
            <person name="Carranza S."/>
            <person name="Cuomo C.A."/>
            <person name="Martel A."/>
        </authorList>
    </citation>
    <scope>NUCLEOTIDE SEQUENCE [LARGE SCALE GENOMIC DNA]</scope>
    <source>
        <strain evidence="1 2">AMFP18/2</strain>
    </source>
</reference>
<accession>A0ABQ8FI30</accession>
<dbReference type="EMBL" id="JAFCIX010000102">
    <property type="protein sequence ID" value="KAH6598605.1"/>
    <property type="molecule type" value="Genomic_DNA"/>
</dbReference>